<keyword evidence="3" id="KW-1185">Reference proteome</keyword>
<evidence type="ECO:0000313" key="3">
    <source>
        <dbReference type="Proteomes" id="UP000625711"/>
    </source>
</evidence>
<evidence type="ECO:0000313" key="2">
    <source>
        <dbReference type="EMBL" id="KAF7268558.1"/>
    </source>
</evidence>
<name>A0A834M2P3_RHYFE</name>
<sequence length="343" mass="40130">MIRGFNLVYDPFRIINKNTTLSLNVFITTVKNLSTTQVCNEKLQTSVADVQQKKTQSKAMKLYLERAREHDEFMKTQRHEYEIGKRHLANMMGENPETFTQKDVDEAIEYLFPSGLYDKKARPLMKSPEEVFPQRKAAEFDETGRPFHFLFYTGRPYFYQILHDAVQKMNDLYKFESAMVKKGLMPDPNLKLELSGYQWIDKGALETMVVESLTLRDYETFINTLERLSELPYSYREKDFVLRYCKPLLNQTKTFEAIQPQVDSDGRQVVTVYDCCRKTARATVTLRMPGTGKIDINGKDITYFNDIQSRDQMTTDVCRGREDSRNPKYRKRTLGGREKMHAV</sequence>
<reference evidence="2" key="1">
    <citation type="submission" date="2020-08" db="EMBL/GenBank/DDBJ databases">
        <title>Genome sequencing and assembly of the red palm weevil Rhynchophorus ferrugineus.</title>
        <authorList>
            <person name="Dias G.B."/>
            <person name="Bergman C.M."/>
            <person name="Manee M."/>
        </authorList>
    </citation>
    <scope>NUCLEOTIDE SEQUENCE</scope>
    <source>
        <strain evidence="2">AA-2017</strain>
        <tissue evidence="2">Whole larva</tissue>
    </source>
</reference>
<dbReference type="AlphaFoldDB" id="A0A834M2P3"/>
<accession>A0A834M2P3</accession>
<gene>
    <name evidence="2" type="ORF">GWI33_018311</name>
</gene>
<comment type="caution">
    <text evidence="2">The sequence shown here is derived from an EMBL/GenBank/DDBJ whole genome shotgun (WGS) entry which is preliminary data.</text>
</comment>
<dbReference type="EMBL" id="JAACXV010014319">
    <property type="protein sequence ID" value="KAF7268558.1"/>
    <property type="molecule type" value="Genomic_DNA"/>
</dbReference>
<evidence type="ECO:0008006" key="4">
    <source>
        <dbReference type="Google" id="ProtNLM"/>
    </source>
</evidence>
<feature type="region of interest" description="Disordered" evidence="1">
    <location>
        <begin position="319"/>
        <end position="343"/>
    </location>
</feature>
<protein>
    <recommendedName>
        <fullName evidence="4">28S ribosomal protein S9, mitochondrial</fullName>
    </recommendedName>
</protein>
<dbReference type="Proteomes" id="UP000625711">
    <property type="component" value="Unassembled WGS sequence"/>
</dbReference>
<dbReference type="OrthoDB" id="10254627at2759"/>
<proteinExistence type="predicted"/>
<evidence type="ECO:0000256" key="1">
    <source>
        <dbReference type="SAM" id="MobiDB-lite"/>
    </source>
</evidence>
<organism evidence="2 3">
    <name type="scientific">Rhynchophorus ferrugineus</name>
    <name type="common">Red palm weevil</name>
    <name type="synonym">Curculio ferrugineus</name>
    <dbReference type="NCBI Taxonomy" id="354439"/>
    <lineage>
        <taxon>Eukaryota</taxon>
        <taxon>Metazoa</taxon>
        <taxon>Ecdysozoa</taxon>
        <taxon>Arthropoda</taxon>
        <taxon>Hexapoda</taxon>
        <taxon>Insecta</taxon>
        <taxon>Pterygota</taxon>
        <taxon>Neoptera</taxon>
        <taxon>Endopterygota</taxon>
        <taxon>Coleoptera</taxon>
        <taxon>Polyphaga</taxon>
        <taxon>Cucujiformia</taxon>
        <taxon>Curculionidae</taxon>
        <taxon>Dryophthorinae</taxon>
        <taxon>Rhynchophorus</taxon>
    </lineage>
</organism>